<dbReference type="Pfam" id="PF01467">
    <property type="entry name" value="CTP_transf_like"/>
    <property type="match status" value="1"/>
</dbReference>
<dbReference type="PANTHER" id="PTHR31285:SF0">
    <property type="entry name" value="NICOTINAMIDE MONONUCLEOTIDE ADENYLYLTRANSFERASE"/>
    <property type="match status" value="1"/>
</dbReference>
<dbReference type="InterPro" id="IPR005248">
    <property type="entry name" value="NadD/NMNAT"/>
</dbReference>
<dbReference type="CDD" id="cd02165">
    <property type="entry name" value="NMNAT"/>
    <property type="match status" value="1"/>
</dbReference>
<keyword evidence="5" id="KW-0547">Nucleotide-binding</keyword>
<dbReference type="GO" id="GO:0005634">
    <property type="term" value="C:nucleus"/>
    <property type="evidence" value="ECO:0007669"/>
    <property type="project" value="TreeGrafter"/>
</dbReference>
<evidence type="ECO:0000313" key="12">
    <source>
        <dbReference type="Proteomes" id="UP001370758"/>
    </source>
</evidence>
<dbReference type="GO" id="GO:0009435">
    <property type="term" value="P:NAD+ biosynthetic process"/>
    <property type="evidence" value="ECO:0007669"/>
    <property type="project" value="InterPro"/>
</dbReference>
<dbReference type="InterPro" id="IPR004821">
    <property type="entry name" value="Cyt_trans-like"/>
</dbReference>
<evidence type="ECO:0000256" key="6">
    <source>
        <dbReference type="ARBA" id="ARBA00022840"/>
    </source>
</evidence>
<evidence type="ECO:0000256" key="4">
    <source>
        <dbReference type="ARBA" id="ARBA00022695"/>
    </source>
</evidence>
<feature type="region of interest" description="Disordered" evidence="9">
    <location>
        <begin position="24"/>
        <end position="49"/>
    </location>
</feature>
<evidence type="ECO:0000256" key="9">
    <source>
        <dbReference type="SAM" id="MobiDB-lite"/>
    </source>
</evidence>
<keyword evidence="12" id="KW-1185">Reference proteome</keyword>
<evidence type="ECO:0000256" key="3">
    <source>
        <dbReference type="ARBA" id="ARBA00022679"/>
    </source>
</evidence>
<evidence type="ECO:0000313" key="11">
    <source>
        <dbReference type="EMBL" id="KAK6495274.1"/>
    </source>
</evidence>
<reference evidence="11 12" key="1">
    <citation type="submission" date="2023-08" db="EMBL/GenBank/DDBJ databases">
        <authorList>
            <person name="Palmer J.M."/>
        </authorList>
    </citation>
    <scope>NUCLEOTIDE SEQUENCE [LARGE SCALE GENOMIC DNA]</scope>
    <source>
        <strain evidence="11 12">TWF481</strain>
    </source>
</reference>
<keyword evidence="3" id="KW-0808">Transferase</keyword>
<evidence type="ECO:0000256" key="8">
    <source>
        <dbReference type="ARBA" id="ARBA00049001"/>
    </source>
</evidence>
<comment type="caution">
    <text evidence="11">The sequence shown here is derived from an EMBL/GenBank/DDBJ whole genome shotgun (WGS) entry which is preliminary data.</text>
</comment>
<evidence type="ECO:0000256" key="2">
    <source>
        <dbReference type="ARBA" id="ARBA00022642"/>
    </source>
</evidence>
<gene>
    <name evidence="11" type="ORF">TWF481_003301</name>
</gene>
<dbReference type="GO" id="GO:0005524">
    <property type="term" value="F:ATP binding"/>
    <property type="evidence" value="ECO:0007669"/>
    <property type="project" value="UniProtKB-KW"/>
</dbReference>
<dbReference type="Gene3D" id="3.40.50.620">
    <property type="entry name" value="HUPs"/>
    <property type="match status" value="1"/>
</dbReference>
<organism evidence="11 12">
    <name type="scientific">Arthrobotrys musiformis</name>
    <dbReference type="NCBI Taxonomy" id="47236"/>
    <lineage>
        <taxon>Eukaryota</taxon>
        <taxon>Fungi</taxon>
        <taxon>Dikarya</taxon>
        <taxon>Ascomycota</taxon>
        <taxon>Pezizomycotina</taxon>
        <taxon>Orbiliomycetes</taxon>
        <taxon>Orbiliales</taxon>
        <taxon>Orbiliaceae</taxon>
        <taxon>Arthrobotrys</taxon>
    </lineage>
</organism>
<evidence type="ECO:0000256" key="5">
    <source>
        <dbReference type="ARBA" id="ARBA00022741"/>
    </source>
</evidence>
<comment type="pathway">
    <text evidence="1">Cofactor biosynthesis; NAD(+) biosynthesis.</text>
</comment>
<dbReference type="SUPFAM" id="SSF52374">
    <property type="entry name" value="Nucleotidylyl transferase"/>
    <property type="match status" value="1"/>
</dbReference>
<dbReference type="PANTHER" id="PTHR31285">
    <property type="entry name" value="NICOTINAMIDE MONONUCLEOTIDE ADENYLYLTRANSFERASE"/>
    <property type="match status" value="1"/>
</dbReference>
<dbReference type="GO" id="GO:0005737">
    <property type="term" value="C:cytoplasm"/>
    <property type="evidence" value="ECO:0007669"/>
    <property type="project" value="TreeGrafter"/>
</dbReference>
<dbReference type="Proteomes" id="UP001370758">
    <property type="component" value="Unassembled WGS sequence"/>
</dbReference>
<keyword evidence="6" id="KW-0067">ATP-binding</keyword>
<dbReference type="InterPro" id="IPR014729">
    <property type="entry name" value="Rossmann-like_a/b/a_fold"/>
</dbReference>
<dbReference type="GO" id="GO:0016887">
    <property type="term" value="F:ATP hydrolysis activity"/>
    <property type="evidence" value="ECO:0007669"/>
    <property type="project" value="TreeGrafter"/>
</dbReference>
<evidence type="ECO:0000256" key="1">
    <source>
        <dbReference type="ARBA" id="ARBA00004790"/>
    </source>
</evidence>
<name>A0AAV9VRY5_9PEZI</name>
<sequence length="273" mass="29807">MSITTIKSLLPAFRTAILTTASPPPSPTLQILKSYPPRPPPPPSQQQTQTVCILDSSFNPPTKAHMHLALQSLKHHKATAPSLLLLLATTNADKPSSPAAYEHRLAMMCLLAEEIGTYSSNTQIDIGITHHPRFIDKSVDLSSHPFFPAELTRQVWILGYDTLTRLLDTKYYPPTHTLAPLHSTLLSSQNRILVFTRPDAKFGDPAEQHSYVTSLDPSISDKVDLVAAEAVEEVEGVSSTNVRTGVKNGDEKAWRGGVGGGVAEWIVKEGLYL</sequence>
<evidence type="ECO:0000256" key="7">
    <source>
        <dbReference type="ARBA" id="ARBA00023027"/>
    </source>
</evidence>
<dbReference type="EMBL" id="JAVHJL010000013">
    <property type="protein sequence ID" value="KAK6495274.1"/>
    <property type="molecule type" value="Genomic_DNA"/>
</dbReference>
<dbReference type="AlphaFoldDB" id="A0AAV9VRY5"/>
<keyword evidence="4" id="KW-0548">Nucleotidyltransferase</keyword>
<accession>A0AAV9VRY5</accession>
<feature type="domain" description="Cytidyltransferase-like" evidence="10">
    <location>
        <begin position="55"/>
        <end position="244"/>
    </location>
</feature>
<keyword evidence="7" id="KW-0520">NAD</keyword>
<protein>
    <recommendedName>
        <fullName evidence="10">Cytidyltransferase-like domain-containing protein</fullName>
    </recommendedName>
</protein>
<dbReference type="GO" id="GO:0000309">
    <property type="term" value="F:nicotinamide-nucleotide adenylyltransferase activity"/>
    <property type="evidence" value="ECO:0007669"/>
    <property type="project" value="UniProtKB-EC"/>
</dbReference>
<keyword evidence="2" id="KW-0662">Pyridine nucleotide biosynthesis</keyword>
<evidence type="ECO:0000259" key="10">
    <source>
        <dbReference type="Pfam" id="PF01467"/>
    </source>
</evidence>
<proteinExistence type="predicted"/>
<comment type="catalytic activity">
    <reaction evidence="8">
        <text>beta-nicotinamide D-ribonucleotide + ATP + H(+) = diphosphate + NAD(+)</text>
        <dbReference type="Rhea" id="RHEA:21360"/>
        <dbReference type="ChEBI" id="CHEBI:14649"/>
        <dbReference type="ChEBI" id="CHEBI:15378"/>
        <dbReference type="ChEBI" id="CHEBI:30616"/>
        <dbReference type="ChEBI" id="CHEBI:33019"/>
        <dbReference type="ChEBI" id="CHEBI:57540"/>
        <dbReference type="EC" id="2.7.7.1"/>
    </reaction>
</comment>